<reference evidence="1 2" key="1">
    <citation type="submission" date="2013-07" db="EMBL/GenBank/DDBJ databases">
        <title>Comparative Genomic and Metabolomic Analysis of Twelve Strains of Pseudoalteromonas luteoviolacea.</title>
        <authorList>
            <person name="Vynne N.G."/>
            <person name="Mansson M."/>
            <person name="Gram L."/>
        </authorList>
    </citation>
    <scope>NUCLEOTIDE SEQUENCE [LARGE SCALE GENOMIC DNA]</scope>
    <source>
        <strain evidence="1 2">NCIMB 1942</strain>
    </source>
</reference>
<evidence type="ECO:0000313" key="1">
    <source>
        <dbReference type="EMBL" id="KZN50217.1"/>
    </source>
</evidence>
<dbReference type="PATRIC" id="fig|1365253.3.peg.1537"/>
<comment type="caution">
    <text evidence="1">The sequence shown here is derived from an EMBL/GenBank/DDBJ whole genome shotgun (WGS) entry which is preliminary data.</text>
</comment>
<dbReference type="RefSeq" id="WP_063376351.1">
    <property type="nucleotide sequence ID" value="NZ_AUXT01000124.1"/>
</dbReference>
<dbReference type="Proteomes" id="UP000076587">
    <property type="component" value="Unassembled WGS sequence"/>
</dbReference>
<accession>A0A167E8K5</accession>
<sequence length="62" mass="7141">MHRQLLPEQSLKKAQLAVGSLTEHSWYEIELSENVRLKRENILAVEVRQVFATSCDLSFNLA</sequence>
<gene>
    <name evidence="1" type="ORF">N482_06515</name>
</gene>
<proteinExistence type="predicted"/>
<protein>
    <submittedName>
        <fullName evidence="1">Uncharacterized protein</fullName>
    </submittedName>
</protein>
<name>A0A167E8K5_9GAMM</name>
<organism evidence="1 2">
    <name type="scientific">Pseudoalteromonas luteoviolacea NCIMB 1942</name>
    <dbReference type="NCBI Taxonomy" id="1365253"/>
    <lineage>
        <taxon>Bacteria</taxon>
        <taxon>Pseudomonadati</taxon>
        <taxon>Pseudomonadota</taxon>
        <taxon>Gammaproteobacteria</taxon>
        <taxon>Alteromonadales</taxon>
        <taxon>Pseudoalteromonadaceae</taxon>
        <taxon>Pseudoalteromonas</taxon>
    </lineage>
</organism>
<dbReference type="EMBL" id="AUXT01000124">
    <property type="protein sequence ID" value="KZN50217.1"/>
    <property type="molecule type" value="Genomic_DNA"/>
</dbReference>
<evidence type="ECO:0000313" key="2">
    <source>
        <dbReference type="Proteomes" id="UP000076587"/>
    </source>
</evidence>
<dbReference type="AlphaFoldDB" id="A0A167E8K5"/>
<dbReference type="OrthoDB" id="9802683at2"/>